<protein>
    <recommendedName>
        <fullName evidence="1">UPF0311 protein FVP77_12900</fullName>
    </recommendedName>
</protein>
<dbReference type="PANTHER" id="PTHR37315:SF1">
    <property type="entry name" value="UPF0311 PROTEIN BLR7842"/>
    <property type="match status" value="1"/>
</dbReference>
<comment type="similarity">
    <text evidence="1">Belongs to the UPF0311 family.</text>
</comment>
<dbReference type="InterPro" id="IPR020915">
    <property type="entry name" value="UPF0311"/>
</dbReference>
<gene>
    <name evidence="2" type="ORF">FVP77_12900</name>
</gene>
<dbReference type="AlphaFoldDB" id="A0A5C8HXU7"/>
<comment type="caution">
    <text evidence="2">The sequence shown here is derived from an EMBL/GenBank/DDBJ whole genome shotgun (WGS) entry which is preliminary data.</text>
</comment>
<proteinExistence type="inferred from homology"/>
<dbReference type="Gene3D" id="2.40.160.20">
    <property type="match status" value="1"/>
</dbReference>
<evidence type="ECO:0000313" key="2">
    <source>
        <dbReference type="EMBL" id="TXK09786.1"/>
    </source>
</evidence>
<sequence length="156" mass="16967">MTATPQAPSLTFLARLEVEVGDPVDLGVVAGEHRRIVPILGGTARGPELEAHVLPGGIDSQVLHADGRQVLRATYGLETTDGDRLFVENRGLRSGTPANLDRLARGEMVDPSLIYFRSHPRITAPAGRWEWMNTRLLVGTGERLPAAVRLNVFVID</sequence>
<accession>A0A5C8HXU7</accession>
<dbReference type="HAMAP" id="MF_00775">
    <property type="entry name" value="UPF0311"/>
    <property type="match status" value="1"/>
</dbReference>
<dbReference type="Pfam" id="PF11578">
    <property type="entry name" value="DUF3237"/>
    <property type="match status" value="1"/>
</dbReference>
<dbReference type="OrthoDB" id="3368702at2"/>
<evidence type="ECO:0000313" key="3">
    <source>
        <dbReference type="Proteomes" id="UP000321034"/>
    </source>
</evidence>
<dbReference type="PANTHER" id="PTHR37315">
    <property type="entry name" value="UPF0311 PROTEIN BLR7842"/>
    <property type="match status" value="1"/>
</dbReference>
<dbReference type="EMBL" id="VRSV01000002">
    <property type="protein sequence ID" value="TXK09786.1"/>
    <property type="molecule type" value="Genomic_DNA"/>
</dbReference>
<dbReference type="RefSeq" id="WP_147894988.1">
    <property type="nucleotide sequence ID" value="NZ_BAAANR010000001.1"/>
</dbReference>
<keyword evidence="3" id="KW-1185">Reference proteome</keyword>
<dbReference type="Proteomes" id="UP000321034">
    <property type="component" value="Unassembled WGS sequence"/>
</dbReference>
<organism evidence="2 3">
    <name type="scientific">Microbacterium hatanonis</name>
    <dbReference type="NCBI Taxonomy" id="404366"/>
    <lineage>
        <taxon>Bacteria</taxon>
        <taxon>Bacillati</taxon>
        <taxon>Actinomycetota</taxon>
        <taxon>Actinomycetes</taxon>
        <taxon>Micrococcales</taxon>
        <taxon>Microbacteriaceae</taxon>
        <taxon>Microbacterium</taxon>
    </lineage>
</organism>
<reference evidence="2 3" key="1">
    <citation type="submission" date="2019-08" db="EMBL/GenBank/DDBJ databases">
        <authorList>
            <person name="Dong K."/>
        </authorList>
    </citation>
    <scope>NUCLEOTIDE SEQUENCE [LARGE SCALE GENOMIC DNA]</scope>
    <source>
        <strain evidence="2 3">JCM14558</strain>
    </source>
</reference>
<name>A0A5C8HXU7_9MICO</name>
<evidence type="ECO:0000256" key="1">
    <source>
        <dbReference type="HAMAP-Rule" id="MF_00775"/>
    </source>
</evidence>